<dbReference type="EMBL" id="MEUB01000027">
    <property type="protein sequence ID" value="OGC22604.1"/>
    <property type="molecule type" value="Genomic_DNA"/>
</dbReference>
<evidence type="ECO:0000313" key="6">
    <source>
        <dbReference type="EMBL" id="OGC22604.1"/>
    </source>
</evidence>
<dbReference type="PANTHER" id="PTHR34069">
    <property type="entry name" value="3-OXOACYL-[ACYL-CARRIER-PROTEIN] SYNTHASE 3"/>
    <property type="match status" value="1"/>
</dbReference>
<dbReference type="STRING" id="1802579.A2310_07560"/>
<gene>
    <name evidence="6" type="ORF">A2310_07560</name>
</gene>
<feature type="transmembrane region" description="Helical" evidence="3">
    <location>
        <begin position="302"/>
        <end position="323"/>
    </location>
</feature>
<accession>A0A1F4SQ87</accession>
<dbReference type="Pfam" id="PF08541">
    <property type="entry name" value="ACP_syn_III_C"/>
    <property type="match status" value="1"/>
</dbReference>
<evidence type="ECO:0000256" key="1">
    <source>
        <dbReference type="ARBA" id="ARBA00022679"/>
    </source>
</evidence>
<evidence type="ECO:0000259" key="4">
    <source>
        <dbReference type="Pfam" id="PF08541"/>
    </source>
</evidence>
<keyword evidence="1" id="KW-0808">Transferase</keyword>
<feature type="domain" description="Beta-ketoacyl-[acyl-carrier-protein] synthase III C-terminal" evidence="4">
    <location>
        <begin position="232"/>
        <end position="321"/>
    </location>
</feature>
<keyword evidence="2" id="KW-0012">Acyltransferase</keyword>
<name>A0A1F4SQ87_UNCSA</name>
<keyword evidence="3" id="KW-1133">Transmembrane helix</keyword>
<reference evidence="6 7" key="1">
    <citation type="journal article" date="2016" name="Nat. Commun.">
        <title>Thousands of microbial genomes shed light on interconnected biogeochemical processes in an aquifer system.</title>
        <authorList>
            <person name="Anantharaman K."/>
            <person name="Brown C.T."/>
            <person name="Hug L.A."/>
            <person name="Sharon I."/>
            <person name="Castelle C.J."/>
            <person name="Probst A.J."/>
            <person name="Thomas B.C."/>
            <person name="Singh A."/>
            <person name="Wilkins M.J."/>
            <person name="Karaoz U."/>
            <person name="Brodie E.L."/>
            <person name="Williams K.H."/>
            <person name="Hubbard S.S."/>
            <person name="Banfield J.F."/>
        </authorList>
    </citation>
    <scope>NUCLEOTIDE SEQUENCE [LARGE SCALE GENOMIC DNA]</scope>
</reference>
<dbReference type="PANTHER" id="PTHR34069:SF2">
    <property type="entry name" value="BETA-KETOACYL-[ACYL-CARRIER-PROTEIN] SYNTHASE III"/>
    <property type="match status" value="1"/>
</dbReference>
<dbReference type="AlphaFoldDB" id="A0A1F4SQ87"/>
<dbReference type="GO" id="GO:0044550">
    <property type="term" value="P:secondary metabolite biosynthetic process"/>
    <property type="evidence" value="ECO:0007669"/>
    <property type="project" value="TreeGrafter"/>
</dbReference>
<proteinExistence type="predicted"/>
<evidence type="ECO:0000256" key="2">
    <source>
        <dbReference type="ARBA" id="ARBA00023315"/>
    </source>
</evidence>
<dbReference type="InterPro" id="IPR013751">
    <property type="entry name" value="ACP_syn_III_N"/>
</dbReference>
<dbReference type="CDD" id="cd00830">
    <property type="entry name" value="KAS_III"/>
    <property type="match status" value="1"/>
</dbReference>
<comment type="caution">
    <text evidence="6">The sequence shown here is derived from an EMBL/GenBank/DDBJ whole genome shotgun (WGS) entry which is preliminary data.</text>
</comment>
<dbReference type="GO" id="GO:0006633">
    <property type="term" value="P:fatty acid biosynthetic process"/>
    <property type="evidence" value="ECO:0007669"/>
    <property type="project" value="InterPro"/>
</dbReference>
<evidence type="ECO:0008006" key="8">
    <source>
        <dbReference type="Google" id="ProtNLM"/>
    </source>
</evidence>
<evidence type="ECO:0000313" key="7">
    <source>
        <dbReference type="Proteomes" id="UP000178417"/>
    </source>
</evidence>
<protein>
    <recommendedName>
        <fullName evidence="8">3-oxoacyl-ACP synthase</fullName>
    </recommendedName>
</protein>
<dbReference type="Gene3D" id="3.40.47.10">
    <property type="match status" value="1"/>
</dbReference>
<dbReference type="SUPFAM" id="SSF53901">
    <property type="entry name" value="Thiolase-like"/>
    <property type="match status" value="1"/>
</dbReference>
<keyword evidence="3" id="KW-0812">Transmembrane</keyword>
<dbReference type="Pfam" id="PF08545">
    <property type="entry name" value="ACP_syn_III"/>
    <property type="match status" value="1"/>
</dbReference>
<evidence type="ECO:0000259" key="5">
    <source>
        <dbReference type="Pfam" id="PF08545"/>
    </source>
</evidence>
<organism evidence="6 7">
    <name type="scientific">candidate division WOR-1 bacterium RIFOXYB2_FULL_37_13</name>
    <dbReference type="NCBI Taxonomy" id="1802579"/>
    <lineage>
        <taxon>Bacteria</taxon>
        <taxon>Bacillati</taxon>
        <taxon>Saganbacteria</taxon>
    </lineage>
</organism>
<dbReference type="GO" id="GO:0004315">
    <property type="term" value="F:3-oxoacyl-[acyl-carrier-protein] synthase activity"/>
    <property type="evidence" value="ECO:0007669"/>
    <property type="project" value="InterPro"/>
</dbReference>
<dbReference type="Proteomes" id="UP000178417">
    <property type="component" value="Unassembled WGS sequence"/>
</dbReference>
<dbReference type="InterPro" id="IPR016039">
    <property type="entry name" value="Thiolase-like"/>
</dbReference>
<dbReference type="InterPro" id="IPR013747">
    <property type="entry name" value="ACP_syn_III_C"/>
</dbReference>
<feature type="domain" description="Beta-ketoacyl-[acyl-carrier-protein] synthase III N-terminal" evidence="5">
    <location>
        <begin position="107"/>
        <end position="184"/>
    </location>
</feature>
<evidence type="ECO:0000256" key="3">
    <source>
        <dbReference type="SAM" id="Phobius"/>
    </source>
</evidence>
<dbReference type="NCBIfam" id="NF006829">
    <property type="entry name" value="PRK09352.1"/>
    <property type="match status" value="1"/>
</dbReference>
<sequence length="325" mass="35844">MKVEIKAIEYYLPPQTEDGQVLKNDNPDWRIEEIEKKTGVFVRHISEPGQTATDMAELAGKKIITNDGIRKDIDFLILVTQSPDYALPTSACILQDRLGIKKECAAFDVNLGCSGFIYGLALGGSLIESKIAKKGLLICSETYTKYIDKSDRTCRPLFSDGASAVLLAVGERNTLGPFEMGTDGSGYSDLIVRSSGMRKAKDGEKEGKLFMNGSNVFMFTMDVVPRCINELLKKAEKSIEEIDLFVFHQASKLVIDNIIRRLNLSSEKVFINYKDVGNTVSASIPIALKDASEQGYLKKKKLVMLVGFGVGLSWGACLIEWGMNI</sequence>
<keyword evidence="3" id="KW-0472">Membrane</keyword>